<gene>
    <name evidence="1" type="ORF">J1C56_16100</name>
</gene>
<sequence length="219" mass="24827">MAFRADEAAAAGYEKAKNYLISRHFEPATRIRSERALEEIIAEIGPAVESYPTWHPLVMRQDRQHPEMWPSERCGYAGLDHTCYFAHGFITCPYVDGQAVIDSVEKLGFHAAASITAERLNVPFYSEGATPILVRCEWTKRIEPNHLIPKHVAVPLMIEQELPCWTWAERAETWDTMRAYLLGQPHGNRSSLFVSQDTALALKKMYLSMVESGMFGPSK</sequence>
<evidence type="ECO:0000313" key="1">
    <source>
        <dbReference type="EMBL" id="MBT1157119.1"/>
    </source>
</evidence>
<comment type="caution">
    <text evidence="1">The sequence shown here is derived from an EMBL/GenBank/DDBJ whole genome shotgun (WGS) entry which is preliminary data.</text>
</comment>
<reference evidence="1" key="2">
    <citation type="submission" date="2021-03" db="EMBL/GenBank/DDBJ databases">
        <authorList>
            <person name="Artuso I."/>
            <person name="Turrini P."/>
            <person name="Pirolo M."/>
            <person name="Lugli G.A."/>
            <person name="Ventura M."/>
            <person name="Visca P."/>
        </authorList>
    </citation>
    <scope>NUCLEOTIDE SEQUENCE</scope>
    <source>
        <strain evidence="1">LMG 26462</strain>
    </source>
</reference>
<dbReference type="RefSeq" id="WP_214391061.1">
    <property type="nucleotide sequence ID" value="NZ_JAFLWW010000004.1"/>
</dbReference>
<dbReference type="Proteomes" id="UP001138921">
    <property type="component" value="Unassembled WGS sequence"/>
</dbReference>
<proteinExistence type="predicted"/>
<keyword evidence="2" id="KW-1185">Reference proteome</keyword>
<evidence type="ECO:0000313" key="2">
    <source>
        <dbReference type="Proteomes" id="UP001138921"/>
    </source>
</evidence>
<organism evidence="1 2">
    <name type="scientific">Aminobacter anthyllidis</name>
    <dbReference type="NCBI Taxonomy" id="1035067"/>
    <lineage>
        <taxon>Bacteria</taxon>
        <taxon>Pseudomonadati</taxon>
        <taxon>Pseudomonadota</taxon>
        <taxon>Alphaproteobacteria</taxon>
        <taxon>Hyphomicrobiales</taxon>
        <taxon>Phyllobacteriaceae</taxon>
        <taxon>Aminobacter</taxon>
    </lineage>
</organism>
<name>A0A9X1AC17_9HYPH</name>
<dbReference type="EMBL" id="JAFLWW010000004">
    <property type="protein sequence ID" value="MBT1157119.1"/>
    <property type="molecule type" value="Genomic_DNA"/>
</dbReference>
<dbReference type="AlphaFoldDB" id="A0A9X1AC17"/>
<accession>A0A9X1AC17</accession>
<reference evidence="1" key="1">
    <citation type="journal article" date="2021" name="Microorganisms">
        <title>Phylogenomic Reconstruction and Metabolic Potential of the Genus Aminobacter.</title>
        <authorList>
            <person name="Artuso I."/>
            <person name="Turrini P."/>
            <person name="Pirolo M."/>
            <person name="Lugli G.A."/>
            <person name="Ventura M."/>
            <person name="Visca P."/>
        </authorList>
    </citation>
    <scope>NUCLEOTIDE SEQUENCE</scope>
    <source>
        <strain evidence="1">LMG 26462</strain>
    </source>
</reference>
<protein>
    <submittedName>
        <fullName evidence="1">Uncharacterized protein</fullName>
    </submittedName>
</protein>